<dbReference type="PANTHER" id="PTHR13285:SF23">
    <property type="entry name" value="TEICHOIC ACID D-ALANYLTRANSFERASE"/>
    <property type="match status" value="1"/>
</dbReference>
<feature type="transmembrane region" description="Helical" evidence="10">
    <location>
        <begin position="135"/>
        <end position="157"/>
    </location>
</feature>
<dbReference type="GO" id="GO:0005886">
    <property type="term" value="C:plasma membrane"/>
    <property type="evidence" value="ECO:0007669"/>
    <property type="project" value="UniProtKB-SubCell"/>
</dbReference>
<dbReference type="InterPro" id="IPR004299">
    <property type="entry name" value="MBOAT_fam"/>
</dbReference>
<feature type="transmembrane region" description="Helical" evidence="10">
    <location>
        <begin position="21"/>
        <end position="43"/>
    </location>
</feature>
<feature type="transmembrane region" description="Helical" evidence="10">
    <location>
        <begin position="169"/>
        <end position="187"/>
    </location>
</feature>
<dbReference type="InterPro" id="IPR024194">
    <property type="entry name" value="Ac/AlaTfrase_AlgI/DltB"/>
</dbReference>
<dbReference type="EMBL" id="JABZSJ010000018">
    <property type="protein sequence ID" value="MBF1384142.1"/>
    <property type="molecule type" value="Genomic_DNA"/>
</dbReference>
<protein>
    <submittedName>
        <fullName evidence="11">MBOAT family protein</fullName>
    </submittedName>
</protein>
<dbReference type="InterPro" id="IPR051085">
    <property type="entry name" value="MB_O-acyltransferase"/>
</dbReference>
<sequence>MIDLKQTIGAFFSFLATPNKDWSFCTLSFMIAFLLFFAGYIYINGSRKTWMKAYVVLFGMFFAYKANGALMVLLPITTLLSWFLTKKMMRLRRGKPRRVGVFIVILIELLPLLYYKYTNFTLDILNHLLQSNFAPLQLILPIGISFYTFQAISYTIDVYKERFPKTTDLLEYSFYLTFFPLLIAGPITRAKVLIPQINTPRLNDKHLINLGLWLIICGLLKKALVADYLAQYNNWIFADPLAYTGFENLMGVLGFTLQIYCDFSGYSDMAIGIAALMGFRLPNNFNSPYQSLNLTEFWHRWHITLSQWFRDYIYIPMGGNRKGELKTYRNTFITMIVAGLWHGASGMFVLWGLLHGVGLTIHKFARNRGFGKVQNTIYLKTICWIMTFTYISVAWIFFRSHDLNTAFSIIGKITTDLHFVDIQNFINARLLWIMLLAVGLELHSIRQSDYRWLQQKFISLPWLTKLGIFLLVLQLVINLSQDSVQPFIYTRF</sequence>
<keyword evidence="3 9" id="KW-1003">Cell membrane</keyword>
<keyword evidence="5 10" id="KW-0812">Transmembrane</keyword>
<evidence type="ECO:0000313" key="11">
    <source>
        <dbReference type="EMBL" id="MBF1384142.1"/>
    </source>
</evidence>
<organism evidence="11 12">
    <name type="scientific">Prevotella aurantiaca</name>
    <dbReference type="NCBI Taxonomy" id="596085"/>
    <lineage>
        <taxon>Bacteria</taxon>
        <taxon>Pseudomonadati</taxon>
        <taxon>Bacteroidota</taxon>
        <taxon>Bacteroidia</taxon>
        <taxon>Bacteroidales</taxon>
        <taxon>Prevotellaceae</taxon>
        <taxon>Prevotella</taxon>
    </lineage>
</organism>
<accession>A0A930HM34</accession>
<dbReference type="PANTHER" id="PTHR13285">
    <property type="entry name" value="ACYLTRANSFERASE"/>
    <property type="match status" value="1"/>
</dbReference>
<keyword evidence="6 10" id="KW-1133">Transmembrane helix</keyword>
<evidence type="ECO:0000256" key="6">
    <source>
        <dbReference type="ARBA" id="ARBA00022989"/>
    </source>
</evidence>
<feature type="transmembrane region" description="Helical" evidence="10">
    <location>
        <begin position="241"/>
        <end position="260"/>
    </location>
</feature>
<feature type="transmembrane region" description="Helical" evidence="10">
    <location>
        <begin position="55"/>
        <end position="84"/>
    </location>
</feature>
<feature type="transmembrane region" description="Helical" evidence="10">
    <location>
        <begin position="96"/>
        <end position="115"/>
    </location>
</feature>
<evidence type="ECO:0000256" key="3">
    <source>
        <dbReference type="ARBA" id="ARBA00022475"/>
    </source>
</evidence>
<dbReference type="Pfam" id="PF03062">
    <property type="entry name" value="MBOAT"/>
    <property type="match status" value="1"/>
</dbReference>
<feature type="transmembrane region" description="Helical" evidence="10">
    <location>
        <begin position="377"/>
        <end position="398"/>
    </location>
</feature>
<evidence type="ECO:0000256" key="4">
    <source>
        <dbReference type="ARBA" id="ARBA00022679"/>
    </source>
</evidence>
<evidence type="ECO:0000256" key="7">
    <source>
        <dbReference type="ARBA" id="ARBA00023136"/>
    </source>
</evidence>
<comment type="subcellular location">
    <subcellularLocation>
        <location evidence="1">Cell membrane</location>
        <topology evidence="1">Multi-pass membrane protein</topology>
    </subcellularLocation>
</comment>
<evidence type="ECO:0000256" key="8">
    <source>
        <dbReference type="ARBA" id="ARBA00023315"/>
    </source>
</evidence>
<evidence type="ECO:0000256" key="2">
    <source>
        <dbReference type="ARBA" id="ARBA00010323"/>
    </source>
</evidence>
<dbReference type="PIRSF" id="PIRSF016636">
    <property type="entry name" value="AlgI_DltB"/>
    <property type="match status" value="1"/>
</dbReference>
<dbReference type="GO" id="GO:0016746">
    <property type="term" value="F:acyltransferase activity"/>
    <property type="evidence" value="ECO:0007669"/>
    <property type="project" value="UniProtKB-KW"/>
</dbReference>
<name>A0A930HM34_9BACT</name>
<feature type="transmembrane region" description="Helical" evidence="10">
    <location>
        <begin position="457"/>
        <end position="477"/>
    </location>
</feature>
<evidence type="ECO:0000256" key="9">
    <source>
        <dbReference type="PIRNR" id="PIRNR016636"/>
    </source>
</evidence>
<dbReference type="RefSeq" id="WP_025000958.1">
    <property type="nucleotide sequence ID" value="NZ_JABZSJ010000018.1"/>
</dbReference>
<feature type="transmembrane region" description="Helical" evidence="10">
    <location>
        <begin position="332"/>
        <end position="357"/>
    </location>
</feature>
<keyword evidence="7 9" id="KW-0472">Membrane</keyword>
<dbReference type="Proteomes" id="UP000771736">
    <property type="component" value="Unassembled WGS sequence"/>
</dbReference>
<keyword evidence="4 9" id="KW-0808">Transferase</keyword>
<dbReference type="InterPro" id="IPR028362">
    <property type="entry name" value="AlgI"/>
</dbReference>
<evidence type="ECO:0000256" key="5">
    <source>
        <dbReference type="ARBA" id="ARBA00022692"/>
    </source>
</evidence>
<evidence type="ECO:0000256" key="10">
    <source>
        <dbReference type="SAM" id="Phobius"/>
    </source>
</evidence>
<dbReference type="AlphaFoldDB" id="A0A930HM34"/>
<gene>
    <name evidence="11" type="ORF">HXN26_04700</name>
</gene>
<feature type="transmembrane region" description="Helical" evidence="10">
    <location>
        <begin position="207"/>
        <end position="229"/>
    </location>
</feature>
<dbReference type="PIRSF" id="PIRSF500217">
    <property type="entry name" value="AlgI"/>
    <property type="match status" value="1"/>
</dbReference>
<comment type="similarity">
    <text evidence="2 9">Belongs to the membrane-bound acyltransferase family.</text>
</comment>
<evidence type="ECO:0000313" key="12">
    <source>
        <dbReference type="Proteomes" id="UP000771736"/>
    </source>
</evidence>
<keyword evidence="8 9" id="KW-0012">Acyltransferase</keyword>
<comment type="caution">
    <text evidence="11">The sequence shown here is derived from an EMBL/GenBank/DDBJ whole genome shotgun (WGS) entry which is preliminary data.</text>
</comment>
<evidence type="ECO:0000256" key="1">
    <source>
        <dbReference type="ARBA" id="ARBA00004651"/>
    </source>
</evidence>
<proteinExistence type="inferred from homology"/>
<reference evidence="11" key="1">
    <citation type="submission" date="2020-04" db="EMBL/GenBank/DDBJ databases">
        <title>Deep metagenomics examines the oral microbiome during advanced dental caries in children, revealing novel taxa and co-occurrences with host molecules.</title>
        <authorList>
            <person name="Baker J.L."/>
            <person name="Morton J.T."/>
            <person name="Dinis M."/>
            <person name="Alvarez R."/>
            <person name="Tran N.C."/>
            <person name="Knight R."/>
            <person name="Edlund A."/>
        </authorList>
    </citation>
    <scope>NUCLEOTIDE SEQUENCE</scope>
    <source>
        <strain evidence="11">JCVI_44_bin.5</strain>
    </source>
</reference>
<dbReference type="GO" id="GO:0042121">
    <property type="term" value="P:alginic acid biosynthetic process"/>
    <property type="evidence" value="ECO:0007669"/>
    <property type="project" value="InterPro"/>
</dbReference>
<feature type="transmembrane region" description="Helical" evidence="10">
    <location>
        <begin position="426"/>
        <end position="445"/>
    </location>
</feature>